<comment type="caution">
    <text evidence="2">The sequence shown here is derived from an EMBL/GenBank/DDBJ whole genome shotgun (WGS) entry which is preliminary data.</text>
</comment>
<dbReference type="InterPro" id="IPR043025">
    <property type="entry name" value="DRP_PD-(D/E)XK_dom"/>
</dbReference>
<dbReference type="Proteomes" id="UP000177528">
    <property type="component" value="Unassembled WGS sequence"/>
</dbReference>
<evidence type="ECO:0000259" key="1">
    <source>
        <dbReference type="Pfam" id="PF17726"/>
    </source>
</evidence>
<name>A0A1G1X2W6_9BACT</name>
<dbReference type="InterPro" id="IPR036388">
    <property type="entry name" value="WH-like_DNA-bd_sf"/>
</dbReference>
<evidence type="ECO:0000313" key="2">
    <source>
        <dbReference type="EMBL" id="OGY34355.1"/>
    </source>
</evidence>
<gene>
    <name evidence="2" type="ORF">A3D99_02480</name>
</gene>
<dbReference type="EMBL" id="MHHR01000014">
    <property type="protein sequence ID" value="OGY34355.1"/>
    <property type="molecule type" value="Genomic_DNA"/>
</dbReference>
<proteinExistence type="predicted"/>
<dbReference type="InterPro" id="IPR010324">
    <property type="entry name" value="DRP"/>
</dbReference>
<feature type="domain" description="Dam-replacing protein HTH" evidence="1">
    <location>
        <begin position="187"/>
        <end position="254"/>
    </location>
</feature>
<reference evidence="2 3" key="1">
    <citation type="journal article" date="2016" name="Nat. Commun.">
        <title>Thousands of microbial genomes shed light on interconnected biogeochemical processes in an aquifer system.</title>
        <authorList>
            <person name="Anantharaman K."/>
            <person name="Brown C.T."/>
            <person name="Hug L.A."/>
            <person name="Sharon I."/>
            <person name="Castelle C.J."/>
            <person name="Probst A.J."/>
            <person name="Thomas B.C."/>
            <person name="Singh A."/>
            <person name="Wilkins M.J."/>
            <person name="Karaoz U."/>
            <person name="Brodie E.L."/>
            <person name="Williams K.H."/>
            <person name="Hubbard S.S."/>
            <person name="Banfield J.F."/>
        </authorList>
    </citation>
    <scope>NUCLEOTIDE SEQUENCE [LARGE SCALE GENOMIC DNA]</scope>
</reference>
<evidence type="ECO:0000313" key="3">
    <source>
        <dbReference type="Proteomes" id="UP000177528"/>
    </source>
</evidence>
<dbReference type="InterPro" id="IPR041368">
    <property type="entry name" value="DRP_C"/>
</dbReference>
<protein>
    <submittedName>
        <fullName evidence="2">Restriction endonuclease</fullName>
    </submittedName>
</protein>
<dbReference type="AlphaFoldDB" id="A0A1G1X2W6"/>
<dbReference type="Gene3D" id="1.10.10.10">
    <property type="entry name" value="Winged helix-like DNA-binding domain superfamily/Winged helix DNA-binding domain"/>
    <property type="match status" value="1"/>
</dbReference>
<sequence length="259" mass="30338">MDLFFDKKIAEEYTSQSQKIRVLTEDWVNKQIYCPNCGKSDLGKYENNKPVADFFCKNCNEDYELKSKKDAIGAKIVDGAYGTMIDRLKSTKNPNFFLLNYSLQNFSVLNFFVIPKHFFVPEIIEKRKPLANTARRAGWVGCNILLSTIPQSGKIFLIKNGIIETKERVAISWNKTLFLREEKDSASKGWLLDIMTCVESFGMNEFSLMEMYSFESILKRKHQDNNHIKEKIRQQLQILRDKHYLEFIDRGQYRIRNIA</sequence>
<keyword evidence="2" id="KW-0378">Hydrolase</keyword>
<keyword evidence="2" id="KW-0255">Endonuclease</keyword>
<organism evidence="2 3">
    <name type="scientific">Candidatus Andersenbacteria bacterium RIFCSPHIGHO2_12_FULL_45_11</name>
    <dbReference type="NCBI Taxonomy" id="1797281"/>
    <lineage>
        <taxon>Bacteria</taxon>
        <taxon>Candidatus Anderseniibacteriota</taxon>
    </lineage>
</organism>
<keyword evidence="2" id="KW-0540">Nuclease</keyword>
<dbReference type="Gene3D" id="3.40.210.30">
    <property type="entry name" value="Dam replacing family, catalytic PD-(D/E)XK domain"/>
    <property type="match status" value="1"/>
</dbReference>
<accession>A0A1G1X2W6</accession>
<dbReference type="GO" id="GO:0004519">
    <property type="term" value="F:endonuclease activity"/>
    <property type="evidence" value="ECO:0007669"/>
    <property type="project" value="UniProtKB-KW"/>
</dbReference>
<dbReference type="Pfam" id="PF17726">
    <property type="entry name" value="DpnI_C"/>
    <property type="match status" value="1"/>
</dbReference>
<dbReference type="CDD" id="cd22319">
    <property type="entry name" value="DpnI-like"/>
    <property type="match status" value="1"/>
</dbReference>
<dbReference type="Pfam" id="PF06044">
    <property type="entry name" value="DpnI"/>
    <property type="match status" value="1"/>
</dbReference>